<gene>
    <name evidence="1" type="ORF">FYJ58_06020</name>
</gene>
<dbReference type="AlphaFoldDB" id="A0A6L5XZS8"/>
<protein>
    <submittedName>
        <fullName evidence="1">Uncharacterized protein</fullName>
    </submittedName>
</protein>
<name>A0A6L5XZS8_9FIRM</name>
<dbReference type="RefSeq" id="WP_154518749.1">
    <property type="nucleotide sequence ID" value="NZ_VUMT01000007.1"/>
</dbReference>
<proteinExistence type="predicted"/>
<sequence length="215" mass="25181">MREEEVRFPFLAYSHLAESFYLKNHGTEKEDFGWLKQITAESRVAGKVCYYESEELKKEVRLYNELEKWKEQHPFPSEFLGGLVYILTIQERYKQDQLSQQERLLIQLWNCAYLDGIRSVFRSEMSQDKESFSMSLGAGFYGMSMNVNKIIYVMLKGKDYGIQIKNSSFLPSYSCCGIVINIKNFRKKMDFLNNLSPCIDCKGTDNCDFCVFRKG</sequence>
<dbReference type="Proteomes" id="UP000482209">
    <property type="component" value="Unassembled WGS sequence"/>
</dbReference>
<comment type="caution">
    <text evidence="1">The sequence shown here is derived from an EMBL/GenBank/DDBJ whole genome shotgun (WGS) entry which is preliminary data.</text>
</comment>
<organism evidence="1 2">
    <name type="scientific">Velocimicrobium porci</name>
    <dbReference type="NCBI Taxonomy" id="2606634"/>
    <lineage>
        <taxon>Bacteria</taxon>
        <taxon>Bacillati</taxon>
        <taxon>Bacillota</taxon>
        <taxon>Clostridia</taxon>
        <taxon>Lachnospirales</taxon>
        <taxon>Lachnospiraceae</taxon>
        <taxon>Velocimicrobium</taxon>
    </lineage>
</organism>
<evidence type="ECO:0000313" key="2">
    <source>
        <dbReference type="Proteomes" id="UP000482209"/>
    </source>
</evidence>
<reference evidence="1 2" key="1">
    <citation type="submission" date="2019-08" db="EMBL/GenBank/DDBJ databases">
        <title>In-depth cultivation of the pig gut microbiome towards novel bacterial diversity and tailored functional studies.</title>
        <authorList>
            <person name="Wylensek D."/>
            <person name="Hitch T.C.A."/>
            <person name="Clavel T."/>
        </authorList>
    </citation>
    <scope>NUCLEOTIDE SEQUENCE [LARGE SCALE GENOMIC DNA]</scope>
    <source>
        <strain evidence="1 2">WCA-693-APC-MOT-I</strain>
    </source>
</reference>
<dbReference type="EMBL" id="VUMT01000007">
    <property type="protein sequence ID" value="MSS63433.1"/>
    <property type="molecule type" value="Genomic_DNA"/>
</dbReference>
<accession>A0A6L5XZS8</accession>
<keyword evidence="2" id="KW-1185">Reference proteome</keyword>
<evidence type="ECO:0000313" key="1">
    <source>
        <dbReference type="EMBL" id="MSS63433.1"/>
    </source>
</evidence>